<accession>A0A847RZ22</accession>
<keyword evidence="1" id="KW-0732">Signal</keyword>
<evidence type="ECO:0000313" key="2">
    <source>
        <dbReference type="EMBL" id="NLR68332.1"/>
    </source>
</evidence>
<dbReference type="Pfam" id="PF14060">
    <property type="entry name" value="DUF4252"/>
    <property type="match status" value="1"/>
</dbReference>
<dbReference type="AlphaFoldDB" id="A0A847RZ22"/>
<proteinExistence type="predicted"/>
<reference evidence="2 3" key="1">
    <citation type="submission" date="2020-04" db="EMBL/GenBank/DDBJ databases">
        <authorList>
            <person name="Yin C."/>
        </authorList>
    </citation>
    <scope>NUCLEOTIDE SEQUENCE [LARGE SCALE GENOMIC DNA]</scope>
    <source>
        <strain evidence="2 3">Ae27</strain>
    </source>
</reference>
<feature type="signal peptide" evidence="1">
    <location>
        <begin position="1"/>
        <end position="20"/>
    </location>
</feature>
<evidence type="ECO:0000313" key="3">
    <source>
        <dbReference type="Proteomes" id="UP000570474"/>
    </source>
</evidence>
<comment type="caution">
    <text evidence="2">The sequence shown here is derived from an EMBL/GenBank/DDBJ whole genome shotgun (WGS) entry which is preliminary data.</text>
</comment>
<dbReference type="RefSeq" id="WP_168874255.1">
    <property type="nucleotide sequence ID" value="NZ_JABAIA010000003.1"/>
</dbReference>
<dbReference type="InterPro" id="IPR025348">
    <property type="entry name" value="DUF4252"/>
</dbReference>
<sequence>MKKLLLGGCLLLAGASTLVAQDKSLREFRNKYRGKADVVSVRVGSFPLRLAGFVMSFVPNDEDVKTLRPVLKSVRKLRVHTIENPRGANVSSEDVAALMEKLQTKDQFETLMEVRDKGTLVHILNKGKDDELGNVVMLIQEDNEFLMVNVQTSLKIADINRLIHQFASN</sequence>
<keyword evidence="3" id="KW-1185">Reference proteome</keyword>
<gene>
    <name evidence="2" type="ORF">HGH92_28760</name>
</gene>
<name>A0A847RZ22_9BACT</name>
<evidence type="ECO:0000256" key="1">
    <source>
        <dbReference type="SAM" id="SignalP"/>
    </source>
</evidence>
<organism evidence="2 3">
    <name type="scientific">Chitinophaga varians</name>
    <dbReference type="NCBI Taxonomy" id="2202339"/>
    <lineage>
        <taxon>Bacteria</taxon>
        <taxon>Pseudomonadati</taxon>
        <taxon>Bacteroidota</taxon>
        <taxon>Chitinophagia</taxon>
        <taxon>Chitinophagales</taxon>
        <taxon>Chitinophagaceae</taxon>
        <taxon>Chitinophaga</taxon>
    </lineage>
</organism>
<dbReference type="EMBL" id="JABAIA010000003">
    <property type="protein sequence ID" value="NLR68332.1"/>
    <property type="molecule type" value="Genomic_DNA"/>
</dbReference>
<protein>
    <submittedName>
        <fullName evidence="2">DUF4252 domain-containing protein</fullName>
    </submittedName>
</protein>
<dbReference type="Proteomes" id="UP000570474">
    <property type="component" value="Unassembled WGS sequence"/>
</dbReference>
<feature type="chain" id="PRO_5032496201" evidence="1">
    <location>
        <begin position="21"/>
        <end position="169"/>
    </location>
</feature>